<evidence type="ECO:0000256" key="1">
    <source>
        <dbReference type="SAM" id="MobiDB-lite"/>
    </source>
</evidence>
<evidence type="ECO:0000313" key="4">
    <source>
        <dbReference type="EMBL" id="MBT0960351.1"/>
    </source>
</evidence>
<sequence length="703" mass="75671">MSAWIAWICFATAGAILTRIGWKHVHDHAGRAGRAPVGPLTAAVPIRQRLGELGGGWLRVASAHELVEACALGAALRQLRRESKLSGAVYERDIAPAIDAYLELVQLLPASEAHHHAHAGGLAAHTIETVLGALRARNGHLLPPGGSAEQIDLARDHWTYGVLFGALLHDMGKIVTDLRVDMIERPGAEPRRWLPLSGTLAAAGAVAYRVGFAPKSERDYGAHRKLPLALLQRIVPATALAFLGRQPEVLQALTSYLGGEEGADSVIARIVRHADQVSAAKNLQDGSRVRFPSASAVPLIERMDAALRALLADGELPLNRDGAAGWVAGDEAIYFVAKRLADAVRERITQAQTDDGDGVPTRNDRLFDSWQDYRAIEPNPDTGQAIWHMVVIGQDYRHELAMLKFPLRSLFNDPTRYPAPFDGTLERRPGRAGDAPAAAEAAGPAADAGSAAKSEADARTRAHPDRKTVPEPKPRDTARKAAPPRDRKTDAAAPRSGQAPDAVLAMITADASAIAPECEANVAGEDFLDDEDSAMRTAESDARVEGRRPVVPHVPVLEDANGEPHPLAVRFMEWLQGGLASGVMHFNEPGAMVHFVEQGMALVSPRIFRAFAEEVGEPDEARGGRRTAPGTVVQRHVIRAGWHLVTAGSNNIQHYAVIKRGGGIAGKLAAVVMLYPQRWVNPVPPPNPNLKPFELVEHERSEP</sequence>
<proteinExistence type="predicted"/>
<organism evidence="4 5">
    <name type="scientific">Denitromonas iodatirespirans</name>
    <dbReference type="NCBI Taxonomy" id="2795389"/>
    <lineage>
        <taxon>Bacteria</taxon>
        <taxon>Pseudomonadati</taxon>
        <taxon>Pseudomonadota</taxon>
        <taxon>Betaproteobacteria</taxon>
        <taxon>Rhodocyclales</taxon>
        <taxon>Zoogloeaceae</taxon>
        <taxon>Denitromonas</taxon>
    </lineage>
</organism>
<dbReference type="Pfam" id="PF07515">
    <property type="entry name" value="TraI_2_C"/>
    <property type="match status" value="1"/>
</dbReference>
<dbReference type="RefSeq" id="WP_214360102.1">
    <property type="nucleotide sequence ID" value="NZ_JAEKFT010000003.1"/>
</dbReference>
<keyword evidence="5" id="KW-1185">Reference proteome</keyword>
<feature type="domain" description="Uncharacterised" evidence="2">
    <location>
        <begin position="75"/>
        <end position="381"/>
    </location>
</feature>
<dbReference type="SUPFAM" id="SSF46785">
    <property type="entry name" value="Winged helix' DNA-binding domain"/>
    <property type="match status" value="1"/>
</dbReference>
<dbReference type="Pfam" id="PF07514">
    <property type="entry name" value="TraI_2"/>
    <property type="match status" value="1"/>
</dbReference>
<dbReference type="AlphaFoldDB" id="A0A944D8L0"/>
<dbReference type="InterPro" id="IPR022391">
    <property type="entry name" value="ICE_relaxase_PFGI-1"/>
</dbReference>
<name>A0A944D8L0_DENI1</name>
<evidence type="ECO:0000313" key="5">
    <source>
        <dbReference type="Proteomes" id="UP000694660"/>
    </source>
</evidence>
<dbReference type="Proteomes" id="UP000694660">
    <property type="component" value="Unassembled WGS sequence"/>
</dbReference>
<evidence type="ECO:0000259" key="2">
    <source>
        <dbReference type="Pfam" id="PF07514"/>
    </source>
</evidence>
<reference evidence="5" key="1">
    <citation type="journal article" date="2022" name="ISME J.">
        <title>Genetic and phylogenetic analysis of dissimilatory iodate-reducing bacteria identifies potential niches across the world's oceans.</title>
        <authorList>
            <person name="Reyes-Umana V."/>
            <person name="Henning Z."/>
            <person name="Lee K."/>
            <person name="Barnum T.P."/>
            <person name="Coates J.D."/>
        </authorList>
    </citation>
    <scope>NUCLEOTIDE SEQUENCE [LARGE SCALE GENOMIC DNA]</scope>
    <source>
        <strain evidence="5">IR12</strain>
    </source>
</reference>
<feature type="region of interest" description="Disordered" evidence="1">
    <location>
        <begin position="420"/>
        <end position="499"/>
    </location>
</feature>
<feature type="compositionally biased region" description="Low complexity" evidence="1">
    <location>
        <begin position="432"/>
        <end position="453"/>
    </location>
</feature>
<dbReference type="InterPro" id="IPR011119">
    <property type="entry name" value="Unchr_helicase_relaxase_TraI"/>
</dbReference>
<accession>A0A944D8L0</accession>
<evidence type="ECO:0000259" key="3">
    <source>
        <dbReference type="Pfam" id="PF07515"/>
    </source>
</evidence>
<dbReference type="NCBIfam" id="TIGR03760">
    <property type="entry name" value="ICE_TraI_Pfluor"/>
    <property type="match status" value="1"/>
</dbReference>
<dbReference type="InterPro" id="IPR011093">
    <property type="entry name" value="TraI_2_C"/>
</dbReference>
<dbReference type="Gene3D" id="1.10.3210.40">
    <property type="match status" value="1"/>
</dbReference>
<dbReference type="InterPro" id="IPR036390">
    <property type="entry name" value="WH_DNA-bd_sf"/>
</dbReference>
<feature type="compositionally biased region" description="Basic and acidic residues" evidence="1">
    <location>
        <begin position="454"/>
        <end position="490"/>
    </location>
</feature>
<gene>
    <name evidence="4" type="ORF">I8J34_04115</name>
</gene>
<dbReference type="EMBL" id="JAEKFT010000003">
    <property type="protein sequence ID" value="MBT0960351.1"/>
    <property type="molecule type" value="Genomic_DNA"/>
</dbReference>
<comment type="caution">
    <text evidence="4">The sequence shown here is derived from an EMBL/GenBank/DDBJ whole genome shotgun (WGS) entry which is preliminary data.</text>
</comment>
<protein>
    <submittedName>
        <fullName evidence="4">TraI domain-containing protein</fullName>
    </submittedName>
</protein>
<dbReference type="NCBIfam" id="NF041494">
    <property type="entry name" value="MobH"/>
    <property type="match status" value="1"/>
</dbReference>
<feature type="domain" description="Putative conjugal transfer nickase/helicase TraI C-terminal" evidence="3">
    <location>
        <begin position="568"/>
        <end position="691"/>
    </location>
</feature>